<dbReference type="PANTHER" id="PTHR46289">
    <property type="entry name" value="52 KDA REPRESSOR OF THE INHIBITOR OF THE PROTEIN KINASE-LIKE PROTEIN-RELATED"/>
    <property type="match status" value="1"/>
</dbReference>
<dbReference type="EMBL" id="JASPKY010000283">
    <property type="protein sequence ID" value="KAK9711197.1"/>
    <property type="molecule type" value="Genomic_DNA"/>
</dbReference>
<evidence type="ECO:0000313" key="2">
    <source>
        <dbReference type="Proteomes" id="UP001458880"/>
    </source>
</evidence>
<dbReference type="InterPro" id="IPR052958">
    <property type="entry name" value="IFN-induced_PKR_regulator"/>
</dbReference>
<organism evidence="1 2">
    <name type="scientific">Popillia japonica</name>
    <name type="common">Japanese beetle</name>
    <dbReference type="NCBI Taxonomy" id="7064"/>
    <lineage>
        <taxon>Eukaryota</taxon>
        <taxon>Metazoa</taxon>
        <taxon>Ecdysozoa</taxon>
        <taxon>Arthropoda</taxon>
        <taxon>Hexapoda</taxon>
        <taxon>Insecta</taxon>
        <taxon>Pterygota</taxon>
        <taxon>Neoptera</taxon>
        <taxon>Endopterygota</taxon>
        <taxon>Coleoptera</taxon>
        <taxon>Polyphaga</taxon>
        <taxon>Scarabaeiformia</taxon>
        <taxon>Scarabaeidae</taxon>
        <taxon>Rutelinae</taxon>
        <taxon>Popillia</taxon>
    </lineage>
</organism>
<name>A0AAW1K0P6_POPJA</name>
<dbReference type="AlphaFoldDB" id="A0AAW1K0P6"/>
<evidence type="ECO:0000313" key="1">
    <source>
        <dbReference type="EMBL" id="KAK9711197.1"/>
    </source>
</evidence>
<comment type="caution">
    <text evidence="1">The sequence shown here is derived from an EMBL/GenBank/DDBJ whole genome shotgun (WGS) entry which is preliminary data.</text>
</comment>
<accession>A0AAW1K0P6</accession>
<dbReference type="PANTHER" id="PTHR46289:SF14">
    <property type="entry name" value="DUF4371 DOMAIN-CONTAINING PROTEIN"/>
    <property type="match status" value="1"/>
</dbReference>
<sequence>MHLEFGNEVCTFFRRSAKGSNILKNRLKVLKEESNKNVSTLIKYCETRWVERHESVSLFADAFSCIVLALEDIQAQDKDDQGNAQALHLAICRFSFIIALKISERITYKLSQYLQSTFIDLCTALDSIKEILTVVENIRANAESDSIKEILTVVENIRANAESDFRKFFVKIENEFGVEPTIPRQVGSQRHRDNYPGATPEEYFRTSIFVPFVDDLRASLIERFVTHQTTLASLQTVMPRNIINSNFDSIKPAL</sequence>
<gene>
    <name evidence="1" type="ORF">QE152_g25564</name>
</gene>
<proteinExistence type="predicted"/>
<protein>
    <submittedName>
        <fullName evidence="1">Uncharacterized protein</fullName>
    </submittedName>
</protein>
<dbReference type="Proteomes" id="UP001458880">
    <property type="component" value="Unassembled WGS sequence"/>
</dbReference>
<reference evidence="1 2" key="1">
    <citation type="journal article" date="2024" name="BMC Genomics">
        <title>De novo assembly and annotation of Popillia japonica's genome with initial clues to its potential as an invasive pest.</title>
        <authorList>
            <person name="Cucini C."/>
            <person name="Boschi S."/>
            <person name="Funari R."/>
            <person name="Cardaioli E."/>
            <person name="Iannotti N."/>
            <person name="Marturano G."/>
            <person name="Paoli F."/>
            <person name="Bruttini M."/>
            <person name="Carapelli A."/>
            <person name="Frati F."/>
            <person name="Nardi F."/>
        </authorList>
    </citation>
    <scope>NUCLEOTIDE SEQUENCE [LARGE SCALE GENOMIC DNA]</scope>
    <source>
        <strain evidence="1">DMR45628</strain>
    </source>
</reference>
<keyword evidence="2" id="KW-1185">Reference proteome</keyword>